<dbReference type="Proteomes" id="UP000580051">
    <property type="component" value="Unassembled WGS sequence"/>
</dbReference>
<dbReference type="SUPFAM" id="SSF53850">
    <property type="entry name" value="Periplasmic binding protein-like II"/>
    <property type="match status" value="1"/>
</dbReference>
<sequence length="119" mass="12889">PAKKNMNGNSQIVEGVRADVSGIGYVAMGFIQGTTGIKAVGLAETDAGPFVVPTELDRVKAGEYVLTRPLYQYYSGQPTGALLQFLEFILSAEGQLIIEEAGFLPPTVEFMQKNRTYLN</sequence>
<organism evidence="1 2">
    <name type="scientific">Candidatus Hakubella thermalkaliphila</name>
    <dbReference type="NCBI Taxonomy" id="2754717"/>
    <lineage>
        <taxon>Bacteria</taxon>
        <taxon>Bacillati</taxon>
        <taxon>Actinomycetota</taxon>
        <taxon>Actinomycetota incertae sedis</taxon>
        <taxon>Candidatus Hakubellales</taxon>
        <taxon>Candidatus Hakubellaceae</taxon>
        <taxon>Candidatus Hakubella</taxon>
    </lineage>
</organism>
<dbReference type="PANTHER" id="PTHR30570">
    <property type="entry name" value="PERIPLASMIC PHOSPHATE BINDING COMPONENT OF PHOSPHATE ABC TRANSPORTER"/>
    <property type="match status" value="1"/>
</dbReference>
<evidence type="ECO:0000313" key="1">
    <source>
        <dbReference type="EMBL" id="GFP22521.1"/>
    </source>
</evidence>
<dbReference type="Gene3D" id="3.40.190.10">
    <property type="entry name" value="Periplasmic binding protein-like II"/>
    <property type="match status" value="2"/>
</dbReference>
<proteinExistence type="predicted"/>
<dbReference type="PANTHER" id="PTHR30570:SF1">
    <property type="entry name" value="PHOSPHATE-BINDING PROTEIN PSTS"/>
    <property type="match status" value="1"/>
</dbReference>
<reference evidence="1 2" key="1">
    <citation type="journal article" date="2020" name="Front. Microbiol.">
        <title>Single-cell genomics of novel Actinobacteria with the Wood-Ljungdahl pathway discovered in a serpentinizing system.</title>
        <authorList>
            <person name="Merino N."/>
            <person name="Kawai M."/>
            <person name="Boyd E.S."/>
            <person name="Colman D.R."/>
            <person name="McGlynn S.E."/>
            <person name="Nealson K.H."/>
            <person name="Kurokawa K."/>
            <person name="Hongoh Y."/>
        </authorList>
    </citation>
    <scope>NUCLEOTIDE SEQUENCE [LARGE SCALE GENOMIC DNA]</scope>
    <source>
        <strain evidence="1 2">S06</strain>
    </source>
</reference>
<gene>
    <name evidence="1" type="ORF">HKBW3S06_01749</name>
</gene>
<dbReference type="AlphaFoldDB" id="A0A6V8NTE3"/>
<dbReference type="RefSeq" id="WP_320410900.1">
    <property type="nucleotide sequence ID" value="NZ_BLRV01000483.1"/>
</dbReference>
<feature type="non-terminal residue" evidence="1">
    <location>
        <position position="1"/>
    </location>
</feature>
<name>A0A6V8NTE3_9ACTN</name>
<dbReference type="EMBL" id="BLRV01000483">
    <property type="protein sequence ID" value="GFP22521.1"/>
    <property type="molecule type" value="Genomic_DNA"/>
</dbReference>
<protein>
    <submittedName>
        <fullName evidence="1">Phosphate transport system substrate-binding protein</fullName>
    </submittedName>
</protein>
<accession>A0A6V8NTE3</accession>
<dbReference type="InterPro" id="IPR050811">
    <property type="entry name" value="Phosphate_ABC_transporter"/>
</dbReference>
<evidence type="ECO:0000313" key="2">
    <source>
        <dbReference type="Proteomes" id="UP000580051"/>
    </source>
</evidence>
<comment type="caution">
    <text evidence="1">The sequence shown here is derived from an EMBL/GenBank/DDBJ whole genome shotgun (WGS) entry which is preliminary data.</text>
</comment>